<accession>A0ABU8XLP4</accession>
<dbReference type="RefSeq" id="WP_340340035.1">
    <property type="nucleotide sequence ID" value="NZ_JBBKZS010000050.1"/>
</dbReference>
<proteinExistence type="predicted"/>
<name>A0ABU8XLP4_9BURK</name>
<evidence type="ECO:0000313" key="1">
    <source>
        <dbReference type="EMBL" id="MEJ8860003.1"/>
    </source>
</evidence>
<reference evidence="1 2" key="1">
    <citation type="submission" date="2024-03" db="EMBL/GenBank/DDBJ databases">
        <title>Novel species of the genus Variovorax.</title>
        <authorList>
            <person name="Liu Q."/>
            <person name="Xin Y.-H."/>
        </authorList>
    </citation>
    <scope>NUCLEOTIDE SEQUENCE [LARGE SCALE GENOMIC DNA]</scope>
    <source>
        <strain evidence="1 2">KACC 18901</strain>
    </source>
</reference>
<dbReference type="EMBL" id="JBBKZS010000050">
    <property type="protein sequence ID" value="MEJ8860003.1"/>
    <property type="molecule type" value="Genomic_DNA"/>
</dbReference>
<organism evidence="1 2">
    <name type="scientific">Variovorax robiniae</name>
    <dbReference type="NCBI Taxonomy" id="1836199"/>
    <lineage>
        <taxon>Bacteria</taxon>
        <taxon>Pseudomonadati</taxon>
        <taxon>Pseudomonadota</taxon>
        <taxon>Betaproteobacteria</taxon>
        <taxon>Burkholderiales</taxon>
        <taxon>Comamonadaceae</taxon>
        <taxon>Variovorax</taxon>
    </lineage>
</organism>
<keyword evidence="2" id="KW-1185">Reference proteome</keyword>
<dbReference type="Proteomes" id="UP001367030">
    <property type="component" value="Unassembled WGS sequence"/>
</dbReference>
<dbReference type="SUPFAM" id="SSF52540">
    <property type="entry name" value="P-loop containing nucleoside triphosphate hydrolases"/>
    <property type="match status" value="1"/>
</dbReference>
<gene>
    <name evidence="1" type="ORF">WKW79_36045</name>
</gene>
<dbReference type="InterPro" id="IPR027417">
    <property type="entry name" value="P-loop_NTPase"/>
</dbReference>
<protein>
    <submittedName>
        <fullName evidence="1">Uncharacterized protein</fullName>
    </submittedName>
</protein>
<evidence type="ECO:0000313" key="2">
    <source>
        <dbReference type="Proteomes" id="UP001367030"/>
    </source>
</evidence>
<sequence length="98" mass="10902">MTGNLGHSLISRFTPFEIPRWRESDDLRRLLGAFERVLPLRKPSDLMQRPIVQFILVASGGLTGEISRLLNEAASLAVLDGSERITLAHLEHVALADQ</sequence>
<comment type="caution">
    <text evidence="1">The sequence shown here is derived from an EMBL/GenBank/DDBJ whole genome shotgun (WGS) entry which is preliminary data.</text>
</comment>